<dbReference type="PROSITE" id="PS50977">
    <property type="entry name" value="HTH_TETR_2"/>
    <property type="match status" value="1"/>
</dbReference>
<dbReference type="InterPro" id="IPR036271">
    <property type="entry name" value="Tet_transcr_reg_TetR-rel_C_sf"/>
</dbReference>
<name>A0A1E2VAN6_9GAMM</name>
<dbReference type="PANTHER" id="PTHR30055:SF234">
    <property type="entry name" value="HTH-TYPE TRANSCRIPTIONAL REGULATOR BETI"/>
    <property type="match status" value="1"/>
</dbReference>
<proteinExistence type="predicted"/>
<dbReference type="PANTHER" id="PTHR30055">
    <property type="entry name" value="HTH-TYPE TRANSCRIPTIONAL REGULATOR RUTR"/>
    <property type="match status" value="1"/>
</dbReference>
<evidence type="ECO:0000259" key="5">
    <source>
        <dbReference type="PROSITE" id="PS50977"/>
    </source>
</evidence>
<dbReference type="SUPFAM" id="SSF46689">
    <property type="entry name" value="Homeodomain-like"/>
    <property type="match status" value="1"/>
</dbReference>
<feature type="domain" description="HTH tetR-type" evidence="5">
    <location>
        <begin position="14"/>
        <end position="74"/>
    </location>
</feature>
<gene>
    <name evidence="6" type="ORF">BFW38_11600</name>
</gene>
<dbReference type="OrthoDB" id="5705802at2"/>
<evidence type="ECO:0000313" key="7">
    <source>
        <dbReference type="Proteomes" id="UP000094291"/>
    </source>
</evidence>
<accession>A0A1E2VAN6</accession>
<dbReference type="SUPFAM" id="SSF48498">
    <property type="entry name" value="Tetracyclin repressor-like, C-terminal domain"/>
    <property type="match status" value="1"/>
</dbReference>
<dbReference type="InterPro" id="IPR050109">
    <property type="entry name" value="HTH-type_TetR-like_transc_reg"/>
</dbReference>
<dbReference type="PRINTS" id="PR00455">
    <property type="entry name" value="HTHTETR"/>
</dbReference>
<dbReference type="GO" id="GO:0000976">
    <property type="term" value="F:transcription cis-regulatory region binding"/>
    <property type="evidence" value="ECO:0007669"/>
    <property type="project" value="TreeGrafter"/>
</dbReference>
<dbReference type="InterPro" id="IPR001647">
    <property type="entry name" value="HTH_TetR"/>
</dbReference>
<comment type="caution">
    <text evidence="6">The sequence shown here is derived from an EMBL/GenBank/DDBJ whole genome shotgun (WGS) entry which is preliminary data.</text>
</comment>
<evidence type="ECO:0000256" key="3">
    <source>
        <dbReference type="ARBA" id="ARBA00023163"/>
    </source>
</evidence>
<reference evidence="6 7" key="1">
    <citation type="submission" date="2016-08" db="EMBL/GenBank/DDBJ databases">
        <authorList>
            <person name="Seilhamer J.J."/>
        </authorList>
    </citation>
    <scope>NUCLEOTIDE SEQUENCE [LARGE SCALE GENOMIC DNA]</scope>
    <source>
        <strain evidence="6 7">PH27A</strain>
    </source>
</reference>
<sequence>MVLTPRERLQALPVERQVQLLDPAEHEFAEHGYEQASINRILKQAGMSKGQAYHYIAGKADLYYAVMARAMARLTTQLNPQAVMEAEPDQFWEALSVLFARVSTCLSQDERLAALARRCYDSPQSIAALKPLWDGLFEQLEQLLRRGQVIGVIRQDLPLSLLAPMVFAMAREADQWFALHWPTLTAEQAQTLNQQVVLSFQRFMGLP</sequence>
<keyword evidence="7" id="KW-1185">Reference proteome</keyword>
<dbReference type="GO" id="GO:0003700">
    <property type="term" value="F:DNA-binding transcription factor activity"/>
    <property type="evidence" value="ECO:0007669"/>
    <property type="project" value="TreeGrafter"/>
</dbReference>
<dbReference type="Pfam" id="PF00440">
    <property type="entry name" value="TetR_N"/>
    <property type="match status" value="1"/>
</dbReference>
<feature type="DNA-binding region" description="H-T-H motif" evidence="4">
    <location>
        <begin position="37"/>
        <end position="56"/>
    </location>
</feature>
<protein>
    <recommendedName>
        <fullName evidence="5">HTH tetR-type domain-containing protein</fullName>
    </recommendedName>
</protein>
<dbReference type="InterPro" id="IPR009057">
    <property type="entry name" value="Homeodomain-like_sf"/>
</dbReference>
<evidence type="ECO:0000313" key="6">
    <source>
        <dbReference type="EMBL" id="ODC04079.1"/>
    </source>
</evidence>
<evidence type="ECO:0000256" key="4">
    <source>
        <dbReference type="PROSITE-ProRule" id="PRU00335"/>
    </source>
</evidence>
<keyword evidence="3" id="KW-0804">Transcription</keyword>
<keyword evidence="1" id="KW-0805">Transcription regulation</keyword>
<evidence type="ECO:0000256" key="2">
    <source>
        <dbReference type="ARBA" id="ARBA00023125"/>
    </source>
</evidence>
<dbReference type="Proteomes" id="UP000094291">
    <property type="component" value="Unassembled WGS sequence"/>
</dbReference>
<dbReference type="STRING" id="197479.BFW38_11600"/>
<dbReference type="EMBL" id="MDTQ01000001">
    <property type="protein sequence ID" value="ODC04079.1"/>
    <property type="molecule type" value="Genomic_DNA"/>
</dbReference>
<keyword evidence="2 4" id="KW-0238">DNA-binding</keyword>
<evidence type="ECO:0000256" key="1">
    <source>
        <dbReference type="ARBA" id="ARBA00023015"/>
    </source>
</evidence>
<dbReference type="AlphaFoldDB" id="A0A1E2VAN6"/>
<organism evidence="6 7">
    <name type="scientific">Terasakiispira papahanaumokuakeensis</name>
    <dbReference type="NCBI Taxonomy" id="197479"/>
    <lineage>
        <taxon>Bacteria</taxon>
        <taxon>Pseudomonadati</taxon>
        <taxon>Pseudomonadota</taxon>
        <taxon>Gammaproteobacteria</taxon>
        <taxon>Oceanospirillales</taxon>
        <taxon>Terasakiispira</taxon>
    </lineage>
</organism>
<dbReference type="Gene3D" id="1.10.357.10">
    <property type="entry name" value="Tetracycline Repressor, domain 2"/>
    <property type="match status" value="1"/>
</dbReference>